<reference evidence="1 2" key="1">
    <citation type="submission" date="2019-05" db="EMBL/GenBank/DDBJ databases">
        <title>Emergence of the Ug99 lineage of the wheat stem rust pathogen through somatic hybridization.</title>
        <authorList>
            <person name="Li F."/>
            <person name="Upadhyaya N.M."/>
            <person name="Sperschneider J."/>
            <person name="Matny O."/>
            <person name="Nguyen-Phuc H."/>
            <person name="Mago R."/>
            <person name="Raley C."/>
            <person name="Miller M.E."/>
            <person name="Silverstein K.A.T."/>
            <person name="Henningsen E."/>
            <person name="Hirsch C.D."/>
            <person name="Visser B."/>
            <person name="Pretorius Z.A."/>
            <person name="Steffenson B.J."/>
            <person name="Schwessinger B."/>
            <person name="Dodds P.N."/>
            <person name="Figueroa M."/>
        </authorList>
    </citation>
    <scope>NUCLEOTIDE SEQUENCE [LARGE SCALE GENOMIC DNA]</scope>
    <source>
        <strain evidence="1">21-0</strain>
    </source>
</reference>
<keyword evidence="2" id="KW-1185">Reference proteome</keyword>
<protein>
    <submittedName>
        <fullName evidence="1">Uncharacterized protein</fullName>
    </submittedName>
</protein>
<sequence length="105" mass="11490">MFGLLARSCSTSGHHDLSLRGCMYTSKSSSLESGELLEKFLSSSRSRRLCSTMIPLITFHHLPRKHRIKPGGPSNSVRLQIILSQILVRVHASSTPASSSTVKKA</sequence>
<evidence type="ECO:0000313" key="2">
    <source>
        <dbReference type="Proteomes" id="UP000324748"/>
    </source>
</evidence>
<dbReference type="AlphaFoldDB" id="A0A5B0LL10"/>
<gene>
    <name evidence="1" type="ORF">PGT21_008823</name>
</gene>
<accession>A0A5B0LL10</accession>
<evidence type="ECO:0000313" key="1">
    <source>
        <dbReference type="EMBL" id="KAA1064593.1"/>
    </source>
</evidence>
<dbReference type="EMBL" id="VSWC01000197">
    <property type="protein sequence ID" value="KAA1064593.1"/>
    <property type="molecule type" value="Genomic_DNA"/>
</dbReference>
<dbReference type="Proteomes" id="UP000324748">
    <property type="component" value="Unassembled WGS sequence"/>
</dbReference>
<proteinExistence type="predicted"/>
<comment type="caution">
    <text evidence="1">The sequence shown here is derived from an EMBL/GenBank/DDBJ whole genome shotgun (WGS) entry which is preliminary data.</text>
</comment>
<name>A0A5B0LL10_PUCGR</name>
<organism evidence="1 2">
    <name type="scientific">Puccinia graminis f. sp. tritici</name>
    <dbReference type="NCBI Taxonomy" id="56615"/>
    <lineage>
        <taxon>Eukaryota</taxon>
        <taxon>Fungi</taxon>
        <taxon>Dikarya</taxon>
        <taxon>Basidiomycota</taxon>
        <taxon>Pucciniomycotina</taxon>
        <taxon>Pucciniomycetes</taxon>
        <taxon>Pucciniales</taxon>
        <taxon>Pucciniaceae</taxon>
        <taxon>Puccinia</taxon>
    </lineage>
</organism>